<protein>
    <submittedName>
        <fullName evidence="12">Na+/H+ antiporter</fullName>
    </submittedName>
</protein>
<evidence type="ECO:0000256" key="7">
    <source>
        <dbReference type="ARBA" id="ARBA00023065"/>
    </source>
</evidence>
<evidence type="ECO:0000256" key="8">
    <source>
        <dbReference type="ARBA" id="ARBA00023136"/>
    </source>
</evidence>
<comment type="caution">
    <text evidence="12">The sequence shown here is derived from an EMBL/GenBank/DDBJ whole genome shotgun (WGS) entry which is preliminary data.</text>
</comment>
<dbReference type="Pfam" id="PF00999">
    <property type="entry name" value="Na_H_Exchanger"/>
    <property type="match status" value="1"/>
</dbReference>
<evidence type="ECO:0000256" key="5">
    <source>
        <dbReference type="ARBA" id="ARBA00022989"/>
    </source>
</evidence>
<dbReference type="Gene3D" id="6.10.140.1330">
    <property type="match status" value="1"/>
</dbReference>
<keyword evidence="5 10" id="KW-1133">Transmembrane helix</keyword>
<dbReference type="PANTHER" id="PTHR10110:SF86">
    <property type="entry name" value="SODIUM_HYDROGEN EXCHANGER 7"/>
    <property type="match status" value="1"/>
</dbReference>
<keyword evidence="7" id="KW-0406">Ion transport</keyword>
<feature type="transmembrane region" description="Helical" evidence="10">
    <location>
        <begin position="115"/>
        <end position="136"/>
    </location>
</feature>
<dbReference type="PANTHER" id="PTHR10110">
    <property type="entry name" value="SODIUM/HYDROGEN EXCHANGER"/>
    <property type="match status" value="1"/>
</dbReference>
<keyword evidence="3" id="KW-1003">Cell membrane</keyword>
<name>A0ABP8E1X6_9MICO</name>
<sequence>MSPELLVILITVCFVVVTVSIAGLSSRFGFFGPMALVAVGAGISFIPAVPQIKIEPDVILFGILPPLLYAAAIRTSFIDTRARRDPIIILSVGLVAYTVFVVGIVAWLIVPALSLAAALAFGAVIAPTDAVAVNAVTRKAPLPRIVTTVLDGESLLNDATALAALNAAIAAITTVVTPLSVAGNFAITVCGGLGVGLAVGVILGWLRRRIHEAVVDTSLSLVAPFVAFLPAQLIGASGILAVVISGLYLSYRSPVIQSAEARIAESLNWRTVQFVLENAVFLLIGLSLAGIVENALKSDIPVWQMALISIVVLAVMLVSRLLWGFGLTAVFRFGPRQLRRQSWHWHQPIAVSFAGVRGVVTLAAVFLLPEATPQRAFLQLLAFVVVVGTLLQSLALPLIVRVLPTLVPPNFEQERMETRLLLSEAQQSGLDSLEDHPETFDPRVLARLRADATFLSDSLKSGSGTEPPHESYARARQHTLQAERAAVLRARAEHRYQEPAVRAVLRILDAEEVALATSAEAKAD</sequence>
<dbReference type="InterPro" id="IPR018422">
    <property type="entry name" value="Cation/H_exchanger_CPA1"/>
</dbReference>
<feature type="transmembrane region" description="Helical" evidence="10">
    <location>
        <begin position="185"/>
        <end position="206"/>
    </location>
</feature>
<evidence type="ECO:0000256" key="3">
    <source>
        <dbReference type="ARBA" id="ARBA00022475"/>
    </source>
</evidence>
<keyword evidence="8 10" id="KW-0472">Membrane</keyword>
<feature type="transmembrane region" description="Helical" evidence="10">
    <location>
        <begin position="87"/>
        <end position="109"/>
    </location>
</feature>
<feature type="transmembrane region" description="Helical" evidence="10">
    <location>
        <begin position="271"/>
        <end position="292"/>
    </location>
</feature>
<reference evidence="13" key="1">
    <citation type="journal article" date="2019" name="Int. J. Syst. Evol. Microbiol.">
        <title>The Global Catalogue of Microorganisms (GCM) 10K type strain sequencing project: providing services to taxonomists for standard genome sequencing and annotation.</title>
        <authorList>
            <consortium name="The Broad Institute Genomics Platform"/>
            <consortium name="The Broad Institute Genome Sequencing Center for Infectious Disease"/>
            <person name="Wu L."/>
            <person name="Ma J."/>
        </authorList>
    </citation>
    <scope>NUCLEOTIDE SEQUENCE [LARGE SCALE GENOMIC DNA]</scope>
    <source>
        <strain evidence="13">JCM 17442</strain>
    </source>
</reference>
<comment type="subcellular location">
    <subcellularLocation>
        <location evidence="1">Cell membrane</location>
        <topology evidence="1">Multi-pass membrane protein</topology>
    </subcellularLocation>
</comment>
<feature type="transmembrane region" description="Helical" evidence="10">
    <location>
        <begin position="380"/>
        <end position="400"/>
    </location>
</feature>
<evidence type="ECO:0000256" key="9">
    <source>
        <dbReference type="ARBA" id="ARBA00023201"/>
    </source>
</evidence>
<keyword evidence="4 10" id="KW-0812">Transmembrane</keyword>
<keyword evidence="13" id="KW-1185">Reference proteome</keyword>
<keyword evidence="9" id="KW-0739">Sodium transport</keyword>
<feature type="transmembrane region" description="Helical" evidence="10">
    <location>
        <begin position="304"/>
        <end position="325"/>
    </location>
</feature>
<evidence type="ECO:0000256" key="1">
    <source>
        <dbReference type="ARBA" id="ARBA00004651"/>
    </source>
</evidence>
<evidence type="ECO:0000256" key="10">
    <source>
        <dbReference type="SAM" id="Phobius"/>
    </source>
</evidence>
<feature type="transmembrane region" description="Helical" evidence="10">
    <location>
        <begin position="218"/>
        <end position="251"/>
    </location>
</feature>
<evidence type="ECO:0000259" key="11">
    <source>
        <dbReference type="Pfam" id="PF00999"/>
    </source>
</evidence>
<feature type="transmembrane region" description="Helical" evidence="10">
    <location>
        <begin position="156"/>
        <end position="179"/>
    </location>
</feature>
<dbReference type="EMBL" id="BAABAU010000001">
    <property type="protein sequence ID" value="GAA4266004.1"/>
    <property type="molecule type" value="Genomic_DNA"/>
</dbReference>
<keyword evidence="6" id="KW-0915">Sodium</keyword>
<evidence type="ECO:0000256" key="4">
    <source>
        <dbReference type="ARBA" id="ARBA00022692"/>
    </source>
</evidence>
<gene>
    <name evidence="12" type="ORF">GCM10022256_16160</name>
</gene>
<dbReference type="Proteomes" id="UP001501594">
    <property type="component" value="Unassembled WGS sequence"/>
</dbReference>
<keyword evidence="2" id="KW-0813">Transport</keyword>
<feature type="domain" description="Cation/H+ exchanger transmembrane" evidence="11">
    <location>
        <begin position="17"/>
        <end position="401"/>
    </location>
</feature>
<evidence type="ECO:0000313" key="13">
    <source>
        <dbReference type="Proteomes" id="UP001501594"/>
    </source>
</evidence>
<evidence type="ECO:0000256" key="2">
    <source>
        <dbReference type="ARBA" id="ARBA00022448"/>
    </source>
</evidence>
<dbReference type="InterPro" id="IPR006153">
    <property type="entry name" value="Cation/H_exchanger_TM"/>
</dbReference>
<feature type="transmembrane region" description="Helical" evidence="10">
    <location>
        <begin position="58"/>
        <end position="75"/>
    </location>
</feature>
<proteinExistence type="predicted"/>
<accession>A0ABP8E1X6</accession>
<evidence type="ECO:0000313" key="12">
    <source>
        <dbReference type="EMBL" id="GAA4266004.1"/>
    </source>
</evidence>
<organism evidence="12 13">
    <name type="scientific">Frondihabitans peucedani</name>
    <dbReference type="NCBI Taxonomy" id="598626"/>
    <lineage>
        <taxon>Bacteria</taxon>
        <taxon>Bacillati</taxon>
        <taxon>Actinomycetota</taxon>
        <taxon>Actinomycetes</taxon>
        <taxon>Micrococcales</taxon>
        <taxon>Microbacteriaceae</taxon>
        <taxon>Frondihabitans</taxon>
    </lineage>
</organism>
<evidence type="ECO:0000256" key="6">
    <source>
        <dbReference type="ARBA" id="ARBA00023053"/>
    </source>
</evidence>
<feature type="transmembrane region" description="Helical" evidence="10">
    <location>
        <begin position="345"/>
        <end position="368"/>
    </location>
</feature>
<feature type="transmembrane region" description="Helical" evidence="10">
    <location>
        <begin position="31"/>
        <end position="52"/>
    </location>
</feature>
<feature type="transmembrane region" description="Helical" evidence="10">
    <location>
        <begin position="6"/>
        <end position="24"/>
    </location>
</feature>